<dbReference type="RefSeq" id="WP_241514716.1">
    <property type="nucleotide sequence ID" value="NZ_JAFEJT020000062.1"/>
</dbReference>
<evidence type="ECO:0000313" key="1">
    <source>
        <dbReference type="EMBL" id="MCH9276877.1"/>
    </source>
</evidence>
<keyword evidence="2" id="KW-1185">Reference proteome</keyword>
<dbReference type="PANTHER" id="PTHR22925:SF3">
    <property type="entry name" value="GLYCOSYL HYDROLASE FAMILY PROTEIN 43"/>
    <property type="match status" value="1"/>
</dbReference>
<dbReference type="EMBL" id="JAFEJT020000062">
    <property type="protein sequence ID" value="MCH9276877.1"/>
    <property type="molecule type" value="Genomic_DNA"/>
</dbReference>
<reference evidence="1 2" key="1">
    <citation type="journal article" date="2021" name="Environ. Microbiol.">
        <title>Genetic insights into the dark matter of the mammalian gut microbiota through targeted genome reconstruction.</title>
        <authorList>
            <person name="Lugli G.A."/>
            <person name="Alessandri G."/>
            <person name="Milani C."/>
            <person name="Viappiani A."/>
            <person name="Fontana F."/>
            <person name="Tarracchini C."/>
            <person name="Mancabelli L."/>
            <person name="Argentini C."/>
            <person name="Ruiz L."/>
            <person name="Margolles A."/>
            <person name="van Sinderen D."/>
            <person name="Turroni F."/>
            <person name="Ventura M."/>
        </authorList>
    </citation>
    <scope>NUCLEOTIDE SEQUENCE [LARGE SCALE GENOMIC DNA]</scope>
    <source>
        <strain evidence="1 2">MA1</strain>
    </source>
</reference>
<comment type="caution">
    <text evidence="1">The sequence shown here is derived from an EMBL/GenBank/DDBJ whole genome shotgun (WGS) entry which is preliminary data.</text>
</comment>
<dbReference type="Gene3D" id="2.115.10.20">
    <property type="entry name" value="Glycosyl hydrolase domain, family 43"/>
    <property type="match status" value="1"/>
</dbReference>
<evidence type="ECO:0000313" key="2">
    <source>
        <dbReference type="Proteomes" id="UP000710815"/>
    </source>
</evidence>
<sequence length="433" mass="47791">MGIIYNGVPWFDDRGEPVNAHAPGVVREHGTYYMFGEYRNDASKEFEGFACYSSKNLTDWHFERIVLSCQQAGRLGPGRAGERAKVMRCPKTGLYVMFMHSDNIAHTDPMILMAVSDSVAGEYRLVGPVLCGNEPIRMWDMGVFQDDDGAGYLLLHGGAIYRLADDYLSAELIHPESLEPYGESPTMTRVGDIYYLLMSHLTGWGRNDNFYFTASDPAGPWTYRGLIAPEGTDTWNTQCCFVLPVETAHGSELVYIGDRWSSPHQRSCASLVWLPLRIDDDAAGIGDVEPPRLSLPRCWPMWDIGTGESVIAQGERIAIDLYADRPDAGTSFAFEIVDGPGRLHLYGHRGPDCGYGRLAVTGENGATIMSHLFDTYATHAYDGPLFVTEPVPAGRYTATIRVTGETNVWRSKKGLAGGHGSFVNVAYAQTSWA</sequence>
<name>A0ABS9VXV0_9BIFI</name>
<proteinExistence type="predicted"/>
<protein>
    <submittedName>
        <fullName evidence="1">Family 43 glycosylhydrolase</fullName>
    </submittedName>
</protein>
<dbReference type="PANTHER" id="PTHR22925">
    <property type="entry name" value="GLYCOSYL HYDROLASE 43 FAMILY MEMBER"/>
    <property type="match status" value="1"/>
</dbReference>
<accession>A0ABS9VXV0</accession>
<dbReference type="Gene3D" id="2.60.120.260">
    <property type="entry name" value="Galactose-binding domain-like"/>
    <property type="match status" value="1"/>
</dbReference>
<dbReference type="CDD" id="cd18821">
    <property type="entry name" value="GH43_Pc3Gal43A-like"/>
    <property type="match status" value="1"/>
</dbReference>
<dbReference type="SUPFAM" id="SSF75005">
    <property type="entry name" value="Arabinanase/levansucrase/invertase"/>
    <property type="match status" value="1"/>
</dbReference>
<dbReference type="InterPro" id="IPR023296">
    <property type="entry name" value="Glyco_hydro_beta-prop_sf"/>
</dbReference>
<reference evidence="1 2" key="2">
    <citation type="journal article" date="2021" name="Syst. Appl. Microbiol.">
        <title>Phylogenetic classification of ten novel species belonging to the genus Bifidobacterium comprising B. phasiani sp. nov., B. pongonis sp. nov., B. saguinibicoloris sp. nov., B. colobi sp. nov., B. simiiventris sp. nov., B. santillanense sp. nov., B. miconis sp. nov., B. amazonense sp. nov., B. pluvialisilvae sp. nov., and B. miconisargentati sp. nov.</title>
        <authorList>
            <person name="Lugli G.A."/>
            <person name="Calvete-Torre I."/>
            <person name="Alessandri G."/>
            <person name="Milani C."/>
            <person name="Turroni F."/>
            <person name="Laiolo P."/>
            <person name="Ossiprandi M.C."/>
            <person name="Margolles A."/>
            <person name="Ruiz L."/>
            <person name="Ventura M."/>
        </authorList>
    </citation>
    <scope>NUCLEOTIDE SEQUENCE [LARGE SCALE GENOMIC DNA]</scope>
    <source>
        <strain evidence="1 2">MA1</strain>
    </source>
</reference>
<dbReference type="Proteomes" id="UP000710815">
    <property type="component" value="Unassembled WGS sequence"/>
</dbReference>
<organism evidence="1 2">
    <name type="scientific">Bifidobacterium amazonense</name>
    <dbReference type="NCBI Taxonomy" id="2809027"/>
    <lineage>
        <taxon>Bacteria</taxon>
        <taxon>Bacillati</taxon>
        <taxon>Actinomycetota</taxon>
        <taxon>Actinomycetes</taxon>
        <taxon>Bifidobacteriales</taxon>
        <taxon>Bifidobacteriaceae</taxon>
        <taxon>Bifidobacterium</taxon>
    </lineage>
</organism>
<gene>
    <name evidence="1" type="ORF">JS533_011445</name>
</gene>